<evidence type="ECO:0000256" key="2">
    <source>
        <dbReference type="ARBA" id="ARBA00023043"/>
    </source>
</evidence>
<dbReference type="SMART" id="SM00248">
    <property type="entry name" value="ANK"/>
    <property type="match status" value="13"/>
</dbReference>
<dbReference type="PROSITE" id="PS50297">
    <property type="entry name" value="ANK_REP_REGION"/>
    <property type="match status" value="7"/>
</dbReference>
<dbReference type="Pfam" id="PF12796">
    <property type="entry name" value="Ank_2"/>
    <property type="match status" value="3"/>
</dbReference>
<dbReference type="Pfam" id="PF00023">
    <property type="entry name" value="Ank"/>
    <property type="match status" value="2"/>
</dbReference>
<reference evidence="4 5" key="1">
    <citation type="submission" date="2019-09" db="EMBL/GenBank/DDBJ databases">
        <title>Bird 10,000 Genomes (B10K) Project - Family phase.</title>
        <authorList>
            <person name="Zhang G."/>
        </authorList>
    </citation>
    <scope>NUCLEOTIDE SEQUENCE [LARGE SCALE GENOMIC DNA]</scope>
    <source>
        <strain evidence="4">B10K-DU-001-32</strain>
        <tissue evidence="4">Muscle</tissue>
    </source>
</reference>
<feature type="repeat" description="ANK" evidence="3">
    <location>
        <begin position="90"/>
        <end position="124"/>
    </location>
</feature>
<feature type="repeat" description="ANK" evidence="3">
    <location>
        <begin position="283"/>
        <end position="315"/>
    </location>
</feature>
<dbReference type="InterPro" id="IPR002110">
    <property type="entry name" value="Ankyrin_rpt"/>
</dbReference>
<organism evidence="4 5">
    <name type="scientific">Oceanodroma tethys</name>
    <name type="common">Wedge-rumped storm-petrel</name>
    <name type="synonym">Hydrobates tethys</name>
    <dbReference type="NCBI Taxonomy" id="79633"/>
    <lineage>
        <taxon>Eukaryota</taxon>
        <taxon>Metazoa</taxon>
        <taxon>Chordata</taxon>
        <taxon>Craniata</taxon>
        <taxon>Vertebrata</taxon>
        <taxon>Euteleostomi</taxon>
        <taxon>Archelosauria</taxon>
        <taxon>Archosauria</taxon>
        <taxon>Dinosauria</taxon>
        <taxon>Saurischia</taxon>
        <taxon>Theropoda</taxon>
        <taxon>Coelurosauria</taxon>
        <taxon>Aves</taxon>
        <taxon>Neognathae</taxon>
        <taxon>Neoaves</taxon>
        <taxon>Aequornithes</taxon>
        <taxon>Procellariiformes</taxon>
        <taxon>Hydrobatidae</taxon>
        <taxon>Oceanodroma</taxon>
    </lineage>
</organism>
<keyword evidence="5" id="KW-1185">Reference proteome</keyword>
<keyword evidence="1" id="KW-0677">Repeat</keyword>
<dbReference type="AlphaFoldDB" id="A0A7K9MU89"/>
<name>A0A7K9MU89_OCETE</name>
<dbReference type="PRINTS" id="PR01415">
    <property type="entry name" value="ANKYRIN"/>
</dbReference>
<evidence type="ECO:0000256" key="1">
    <source>
        <dbReference type="ARBA" id="ARBA00022737"/>
    </source>
</evidence>
<dbReference type="OrthoDB" id="20872at2759"/>
<dbReference type="PANTHER" id="PTHR24198:SF194">
    <property type="entry name" value="INVERSIN-A"/>
    <property type="match status" value="1"/>
</dbReference>
<feature type="non-terminal residue" evidence="4">
    <location>
        <position position="1"/>
    </location>
</feature>
<sequence>VAKGYLPELEKTLKDNDINALNSSSETLPHVAAANGHLTIMEYLISKSEKIDVKDKKGRTALHRAAEKGHGDAVKVLPQCGAYKYSLDTEGKTPLHLAAWDNHDESSLAKMLLKAGASTDRKEERGKTALSYAVSQGSENTAKVVLLEARANVDSNMAKKAFNSNHPSIFKILLEYSKDLSSDVMESALFRAVQKNLHGIVAALIDRGTDINAYNEMQYTPLLLACEIGKAESAEVLIEKGANSGIKTPASDTALHLAVQAGAASIANLLLRKGMEVNLMNQADETPHHVTALHNKGALVGLLVNAGAKINAVTKEFVTPLHIARQRGNTDVAQQLLHHKANVKAKQSKSPLHFAAERGDKTMVEMLLNTNADPNAQDKEKKTPLHTAAVRGHLSIMKVLVIKKGRFGAKEMDGCTPMHCAAIKGNIEILLTSGKNKNIDDRNIWRKNALHIAAEYGHSDLIDLLLSHRAAINALGSSKDTPLHCACKAGH</sequence>
<dbReference type="Gene3D" id="1.25.40.20">
    <property type="entry name" value="Ankyrin repeat-containing domain"/>
    <property type="match status" value="5"/>
</dbReference>
<feature type="repeat" description="ANK" evidence="3">
    <location>
        <begin position="217"/>
        <end position="249"/>
    </location>
</feature>
<evidence type="ECO:0000256" key="3">
    <source>
        <dbReference type="PROSITE-ProRule" id="PRU00023"/>
    </source>
</evidence>
<evidence type="ECO:0000313" key="4">
    <source>
        <dbReference type="EMBL" id="NXH78306.1"/>
    </source>
</evidence>
<feature type="repeat" description="ANK" evidence="3">
    <location>
        <begin position="380"/>
        <end position="401"/>
    </location>
</feature>
<feature type="repeat" description="ANK" evidence="3">
    <location>
        <begin position="445"/>
        <end position="477"/>
    </location>
</feature>
<dbReference type="Proteomes" id="UP000527232">
    <property type="component" value="Unassembled WGS sequence"/>
</dbReference>
<protein>
    <submittedName>
        <fullName evidence="4">ANK1 protein</fullName>
    </submittedName>
</protein>
<feature type="repeat" description="ANK" evidence="3">
    <location>
        <begin position="347"/>
        <end position="379"/>
    </location>
</feature>
<feature type="repeat" description="ANK" evidence="3">
    <location>
        <begin position="24"/>
        <end position="56"/>
    </location>
</feature>
<accession>A0A7K9MU89</accession>
<keyword evidence="2 3" id="KW-0040">ANK repeat</keyword>
<gene>
    <name evidence="4" type="primary">Ank1_1</name>
    <name evidence="4" type="ORF">HYDTET_R04519</name>
</gene>
<dbReference type="EMBL" id="VWZR01018306">
    <property type="protein sequence ID" value="NXH78306.1"/>
    <property type="molecule type" value="Genomic_DNA"/>
</dbReference>
<feature type="non-terminal residue" evidence="4">
    <location>
        <position position="491"/>
    </location>
</feature>
<comment type="caution">
    <text evidence="4">The sequence shown here is derived from an EMBL/GenBank/DDBJ whole genome shotgun (WGS) entry which is preliminary data.</text>
</comment>
<dbReference type="PROSITE" id="PS50088">
    <property type="entry name" value="ANK_REPEAT"/>
    <property type="match status" value="10"/>
</dbReference>
<dbReference type="InterPro" id="IPR036770">
    <property type="entry name" value="Ankyrin_rpt-contain_sf"/>
</dbReference>
<evidence type="ECO:0000313" key="5">
    <source>
        <dbReference type="Proteomes" id="UP000527232"/>
    </source>
</evidence>
<proteinExistence type="predicted"/>
<dbReference type="PANTHER" id="PTHR24198">
    <property type="entry name" value="ANKYRIN REPEAT AND PROTEIN KINASE DOMAIN-CONTAINING PROTEIN"/>
    <property type="match status" value="1"/>
</dbReference>
<feature type="repeat" description="ANK" evidence="3">
    <location>
        <begin position="57"/>
        <end position="89"/>
    </location>
</feature>
<dbReference type="SUPFAM" id="SSF48403">
    <property type="entry name" value="Ankyrin repeat"/>
    <property type="match status" value="2"/>
</dbReference>
<dbReference type="Pfam" id="PF13637">
    <property type="entry name" value="Ank_4"/>
    <property type="match status" value="1"/>
</dbReference>
<feature type="repeat" description="ANK" evidence="3">
    <location>
        <begin position="250"/>
        <end position="282"/>
    </location>
</feature>
<feature type="repeat" description="ANK" evidence="3">
    <location>
        <begin position="316"/>
        <end position="348"/>
    </location>
</feature>